<sequence>MANYHLARSLLKQGMRLTQPGKTNMLYQVILKLRLQLWKARKRKEEAKIQKQIERGQDASQAREAAKEAERWGKAMAASEGVRIRDNVHVLKQTLKRRERSKEKSAKSWNERRKAEQEAQAAKQKRRMENLSSRREAKKTSGKSNKSVRSPSRARPGFEGSSRSFSSGHRKSASGSSSGGGNKSSRPSKR</sequence>
<feature type="compositionally biased region" description="Basic and acidic residues" evidence="4">
    <location>
        <begin position="64"/>
        <end position="73"/>
    </location>
</feature>
<reference evidence="6 7" key="1">
    <citation type="journal article" date="2007" name="Proc. Natl. Acad. Sci. U.S.A.">
        <title>Dandruff-associated Malassezia genomes reveal convergent and divergent virulence traits shared with plant and human fungal pathogens.</title>
        <authorList>
            <person name="Xu J."/>
            <person name="Saunders C.W."/>
            <person name="Hu P."/>
            <person name="Grant R.A."/>
            <person name="Boekhout T."/>
            <person name="Kuramae E.E."/>
            <person name="Kronstad J.W."/>
            <person name="Deangelis Y.M."/>
            <person name="Reeder N.L."/>
            <person name="Johnstone K.R."/>
            <person name="Leland M."/>
            <person name="Fieno A.M."/>
            <person name="Begley W.M."/>
            <person name="Sun Y."/>
            <person name="Lacey M.P."/>
            <person name="Chaudhary T."/>
            <person name="Keough T."/>
            <person name="Chu L."/>
            <person name="Sears R."/>
            <person name="Yuan B."/>
            <person name="Dawson T.L.Jr."/>
        </authorList>
    </citation>
    <scope>NUCLEOTIDE SEQUENCE [LARGE SCALE GENOMIC DNA]</scope>
    <source>
        <strain evidence="7">ATCC MYA-4612 / CBS 7966</strain>
    </source>
</reference>
<comment type="caution">
    <text evidence="6">The sequence shown here is derived from an EMBL/GenBank/DDBJ whole genome shotgun (WGS) entry which is preliminary data.</text>
</comment>
<accession>A8PS26</accession>
<dbReference type="InterPro" id="IPR029190">
    <property type="entry name" value="Rrp14/SURF6_C"/>
</dbReference>
<gene>
    <name evidence="6" type="ORF">MGL_0180</name>
</gene>
<evidence type="ECO:0000313" key="6">
    <source>
        <dbReference type="EMBL" id="EDP45191.1"/>
    </source>
</evidence>
<dbReference type="GeneID" id="5856711"/>
<evidence type="ECO:0000256" key="3">
    <source>
        <dbReference type="ARBA" id="ARBA00023242"/>
    </source>
</evidence>
<keyword evidence="7" id="KW-1185">Reference proteome</keyword>
<keyword evidence="3" id="KW-0539">Nucleus</keyword>
<dbReference type="InParanoid" id="A8PS26"/>
<dbReference type="OrthoDB" id="444809at2759"/>
<dbReference type="GO" id="GO:0042273">
    <property type="term" value="P:ribosomal large subunit biogenesis"/>
    <property type="evidence" value="ECO:0007669"/>
    <property type="project" value="TreeGrafter"/>
</dbReference>
<evidence type="ECO:0000256" key="1">
    <source>
        <dbReference type="ARBA" id="ARBA00004123"/>
    </source>
</evidence>
<organism evidence="6 7">
    <name type="scientific">Malassezia globosa (strain ATCC MYA-4612 / CBS 7966)</name>
    <name type="common">Dandruff-associated fungus</name>
    <dbReference type="NCBI Taxonomy" id="425265"/>
    <lineage>
        <taxon>Eukaryota</taxon>
        <taxon>Fungi</taxon>
        <taxon>Dikarya</taxon>
        <taxon>Basidiomycota</taxon>
        <taxon>Ustilaginomycotina</taxon>
        <taxon>Malasseziomycetes</taxon>
        <taxon>Malasseziales</taxon>
        <taxon>Malasseziaceae</taxon>
        <taxon>Malassezia</taxon>
    </lineage>
</organism>
<dbReference type="RefSeq" id="XP_001732405.1">
    <property type="nucleotide sequence ID" value="XM_001732353.1"/>
</dbReference>
<dbReference type="Pfam" id="PF04935">
    <property type="entry name" value="SURF6"/>
    <property type="match status" value="1"/>
</dbReference>
<evidence type="ECO:0000256" key="2">
    <source>
        <dbReference type="ARBA" id="ARBA00005904"/>
    </source>
</evidence>
<proteinExistence type="inferred from homology"/>
<dbReference type="PANTHER" id="PTHR14369">
    <property type="entry name" value="SURFEIT LOCUS PROTEIN 6"/>
    <property type="match status" value="1"/>
</dbReference>
<feature type="region of interest" description="Disordered" evidence="4">
    <location>
        <begin position="93"/>
        <end position="190"/>
    </location>
</feature>
<dbReference type="GO" id="GO:0003677">
    <property type="term" value="F:DNA binding"/>
    <property type="evidence" value="ECO:0007669"/>
    <property type="project" value="TreeGrafter"/>
</dbReference>
<dbReference type="VEuPathDB" id="FungiDB:MGL_0180"/>
<dbReference type="GO" id="GO:0042274">
    <property type="term" value="P:ribosomal small subunit biogenesis"/>
    <property type="evidence" value="ECO:0007669"/>
    <property type="project" value="TreeGrafter"/>
</dbReference>
<dbReference type="InterPro" id="IPR007019">
    <property type="entry name" value="SURF6"/>
</dbReference>
<dbReference type="GO" id="GO:0005730">
    <property type="term" value="C:nucleolus"/>
    <property type="evidence" value="ECO:0007669"/>
    <property type="project" value="TreeGrafter"/>
</dbReference>
<name>A8PS26_MALGO</name>
<evidence type="ECO:0000313" key="7">
    <source>
        <dbReference type="Proteomes" id="UP000008837"/>
    </source>
</evidence>
<dbReference type="PANTHER" id="PTHR14369:SF0">
    <property type="entry name" value="SURFEIT LOCUS PROTEIN 6"/>
    <property type="match status" value="1"/>
</dbReference>
<protein>
    <recommendedName>
        <fullName evidence="5">Ribosomal RNA-processing protein 14/surfeit locus protein 6 C-terminal domain-containing protein</fullName>
    </recommendedName>
</protein>
<comment type="subcellular location">
    <subcellularLocation>
        <location evidence="1">Nucleus</location>
    </subcellularLocation>
</comment>
<feature type="compositionally biased region" description="Basic and acidic residues" evidence="4">
    <location>
        <begin position="100"/>
        <end position="117"/>
    </location>
</feature>
<dbReference type="OMA" id="RIWESTM"/>
<feature type="region of interest" description="Disordered" evidence="4">
    <location>
        <begin position="51"/>
        <end position="74"/>
    </location>
</feature>
<dbReference type="STRING" id="425265.A8PS26"/>
<evidence type="ECO:0000259" key="5">
    <source>
        <dbReference type="Pfam" id="PF04935"/>
    </source>
</evidence>
<dbReference type="Proteomes" id="UP000008837">
    <property type="component" value="Unassembled WGS sequence"/>
</dbReference>
<dbReference type="EMBL" id="AAYY01000001">
    <property type="protein sequence ID" value="EDP45191.1"/>
    <property type="molecule type" value="Genomic_DNA"/>
</dbReference>
<feature type="compositionally biased region" description="Basic and acidic residues" evidence="4">
    <location>
        <begin position="127"/>
        <end position="139"/>
    </location>
</feature>
<comment type="similarity">
    <text evidence="2">Belongs to the SURF6 family.</text>
</comment>
<dbReference type="AlphaFoldDB" id="A8PS26"/>
<dbReference type="KEGG" id="mgl:MGL_0180"/>
<evidence type="ECO:0000256" key="4">
    <source>
        <dbReference type="SAM" id="MobiDB-lite"/>
    </source>
</evidence>
<feature type="domain" description="Ribosomal RNA-processing protein 14/surfeit locus protein 6 C-terminal" evidence="5">
    <location>
        <begin position="48"/>
        <end position="143"/>
    </location>
</feature>
<dbReference type="GO" id="GO:0003723">
    <property type="term" value="F:RNA binding"/>
    <property type="evidence" value="ECO:0007669"/>
    <property type="project" value="TreeGrafter"/>
</dbReference>